<dbReference type="CDD" id="cd11660">
    <property type="entry name" value="SANT_TRF"/>
    <property type="match status" value="1"/>
</dbReference>
<gene>
    <name evidence="4" type="ORF">WJX84_011526</name>
</gene>
<dbReference type="EMBL" id="JALJOV010000372">
    <property type="protein sequence ID" value="KAK9864290.1"/>
    <property type="molecule type" value="Genomic_DNA"/>
</dbReference>
<proteinExistence type="predicted"/>
<dbReference type="SMART" id="SM00717">
    <property type="entry name" value="SANT"/>
    <property type="match status" value="1"/>
</dbReference>
<evidence type="ECO:0000259" key="2">
    <source>
        <dbReference type="PROSITE" id="PS50090"/>
    </source>
</evidence>
<evidence type="ECO:0000313" key="5">
    <source>
        <dbReference type="Proteomes" id="UP001485043"/>
    </source>
</evidence>
<dbReference type="PANTHER" id="PTHR47122:SF4">
    <property type="entry name" value="TRF-LIKE 3"/>
    <property type="match status" value="1"/>
</dbReference>
<organism evidence="4 5">
    <name type="scientific">Apatococcus fuscideae</name>
    <dbReference type="NCBI Taxonomy" id="2026836"/>
    <lineage>
        <taxon>Eukaryota</taxon>
        <taxon>Viridiplantae</taxon>
        <taxon>Chlorophyta</taxon>
        <taxon>core chlorophytes</taxon>
        <taxon>Trebouxiophyceae</taxon>
        <taxon>Chlorellales</taxon>
        <taxon>Chlorellaceae</taxon>
        <taxon>Apatococcus</taxon>
    </lineage>
</organism>
<dbReference type="InterPro" id="IPR001005">
    <property type="entry name" value="SANT/Myb"/>
</dbReference>
<comment type="caution">
    <text evidence="4">The sequence shown here is derived from an EMBL/GenBank/DDBJ whole genome shotgun (WGS) entry which is preliminary data.</text>
</comment>
<dbReference type="Pfam" id="PF00249">
    <property type="entry name" value="Myb_DNA-binding"/>
    <property type="match status" value="1"/>
</dbReference>
<dbReference type="PROSITE" id="PS51294">
    <property type="entry name" value="HTH_MYB"/>
    <property type="match status" value="1"/>
</dbReference>
<keyword evidence="5" id="KW-1185">Reference proteome</keyword>
<dbReference type="SUPFAM" id="SSF46689">
    <property type="entry name" value="Homeodomain-like"/>
    <property type="match status" value="1"/>
</dbReference>
<dbReference type="PANTHER" id="PTHR47122">
    <property type="entry name" value="MYB-LIKE DNA-BINDING DOMAIN CONTAINING PROTEIN, EXPRESSED"/>
    <property type="match status" value="1"/>
</dbReference>
<protein>
    <submittedName>
        <fullName evidence="4">Uncharacterized protein</fullName>
    </submittedName>
</protein>
<feature type="compositionally biased region" description="Polar residues" evidence="1">
    <location>
        <begin position="115"/>
        <end position="128"/>
    </location>
</feature>
<feature type="domain" description="HTH myb-type" evidence="3">
    <location>
        <begin position="219"/>
        <end position="271"/>
    </location>
</feature>
<sequence>MAPWLADHTCGLHPSRVPLFVRATEGGENRRFCCCFLEGTPGPASDHVLRNMLVVGAQQQQQQQQQQPHVGFAWLLPALGNAASAGCQFVCPQWANGVGGQPIVQREEQAEDISESNPSSEGSQQTGSSALEALLAVADTCSNTGCLSPEEALQVARERYELARGRLSAPAQGDTPRCTLDASSGTPRASPRASRPGTFGGVSKLTAQQRRARHRCNNPWSISETQALLEGIEECGVGKWADIQRLRLPAIIKRSPVDLKDKWRNLSRLAQDPNTGRANNTVPRHFLLQVRRILGLHC</sequence>
<dbReference type="AlphaFoldDB" id="A0AAW1T6K6"/>
<dbReference type="Proteomes" id="UP001485043">
    <property type="component" value="Unassembled WGS sequence"/>
</dbReference>
<dbReference type="InterPro" id="IPR009057">
    <property type="entry name" value="Homeodomain-like_sf"/>
</dbReference>
<name>A0AAW1T6K6_9CHLO</name>
<accession>A0AAW1T6K6</accession>
<dbReference type="PROSITE" id="PS50090">
    <property type="entry name" value="MYB_LIKE"/>
    <property type="match status" value="1"/>
</dbReference>
<reference evidence="4 5" key="1">
    <citation type="journal article" date="2024" name="Nat. Commun.">
        <title>Phylogenomics reveals the evolutionary origins of lichenization in chlorophyte algae.</title>
        <authorList>
            <person name="Puginier C."/>
            <person name="Libourel C."/>
            <person name="Otte J."/>
            <person name="Skaloud P."/>
            <person name="Haon M."/>
            <person name="Grisel S."/>
            <person name="Petersen M."/>
            <person name="Berrin J.G."/>
            <person name="Delaux P.M."/>
            <person name="Dal Grande F."/>
            <person name="Keller J."/>
        </authorList>
    </citation>
    <scope>NUCLEOTIDE SEQUENCE [LARGE SCALE GENOMIC DNA]</scope>
    <source>
        <strain evidence="4 5">SAG 2523</strain>
    </source>
</reference>
<feature type="domain" description="Myb-like" evidence="2">
    <location>
        <begin position="218"/>
        <end position="267"/>
    </location>
</feature>
<feature type="region of interest" description="Disordered" evidence="1">
    <location>
        <begin position="108"/>
        <end position="128"/>
    </location>
</feature>
<evidence type="ECO:0000259" key="3">
    <source>
        <dbReference type="PROSITE" id="PS51294"/>
    </source>
</evidence>
<dbReference type="Gene3D" id="1.10.246.220">
    <property type="match status" value="1"/>
</dbReference>
<evidence type="ECO:0000313" key="4">
    <source>
        <dbReference type="EMBL" id="KAK9864290.1"/>
    </source>
</evidence>
<dbReference type="InterPro" id="IPR017930">
    <property type="entry name" value="Myb_dom"/>
</dbReference>
<feature type="region of interest" description="Disordered" evidence="1">
    <location>
        <begin position="166"/>
        <end position="203"/>
    </location>
</feature>
<evidence type="ECO:0000256" key="1">
    <source>
        <dbReference type="SAM" id="MobiDB-lite"/>
    </source>
</evidence>